<gene>
    <name evidence="9" type="primary">trpF</name>
    <name evidence="11" type="ORF">GMBLW1_03520</name>
</gene>
<protein>
    <recommendedName>
        <fullName evidence="4 9">N-(5'-phosphoribosyl)anthranilate isomerase</fullName>
        <shortName evidence="9">PRAI</shortName>
        <ecNumber evidence="3 9">5.3.1.24</ecNumber>
    </recommendedName>
</protein>
<evidence type="ECO:0000256" key="7">
    <source>
        <dbReference type="ARBA" id="ARBA00023141"/>
    </source>
</evidence>
<accession>A0A6C2YPP8</accession>
<dbReference type="HAMAP" id="MF_00135">
    <property type="entry name" value="PRAI"/>
    <property type="match status" value="1"/>
</dbReference>
<keyword evidence="6 9" id="KW-0822">Tryptophan biosynthesis</keyword>
<keyword evidence="12" id="KW-1185">Reference proteome</keyword>
<dbReference type="GO" id="GO:0004640">
    <property type="term" value="F:phosphoribosylanthranilate isomerase activity"/>
    <property type="evidence" value="ECO:0007669"/>
    <property type="project" value="UniProtKB-UniRule"/>
</dbReference>
<evidence type="ECO:0000259" key="10">
    <source>
        <dbReference type="Pfam" id="PF00697"/>
    </source>
</evidence>
<keyword evidence="8 9" id="KW-0413">Isomerase</keyword>
<evidence type="ECO:0000256" key="5">
    <source>
        <dbReference type="ARBA" id="ARBA00022605"/>
    </source>
</evidence>
<evidence type="ECO:0000256" key="3">
    <source>
        <dbReference type="ARBA" id="ARBA00012572"/>
    </source>
</evidence>
<dbReference type="AlphaFoldDB" id="A0A6C2YPP8"/>
<dbReference type="GO" id="GO:0000162">
    <property type="term" value="P:L-tryptophan biosynthetic process"/>
    <property type="evidence" value="ECO:0007669"/>
    <property type="project" value="UniProtKB-UniRule"/>
</dbReference>
<dbReference type="Proteomes" id="UP000464378">
    <property type="component" value="Chromosome"/>
</dbReference>
<keyword evidence="5 9" id="KW-0028">Amino-acid biosynthesis</keyword>
<feature type="domain" description="N-(5'phosphoribosyl) anthranilate isomerase (PRAI)" evidence="10">
    <location>
        <begin position="4"/>
        <end position="207"/>
    </location>
</feature>
<keyword evidence="7 9" id="KW-0057">Aromatic amino acid biosynthesis</keyword>
<comment type="similarity">
    <text evidence="9">Belongs to the TrpF family.</text>
</comment>
<evidence type="ECO:0000256" key="1">
    <source>
        <dbReference type="ARBA" id="ARBA00001164"/>
    </source>
</evidence>
<sequence>MVRVKICGVTTIADLEMLADEGCDAVGINFYPKSPRYIAPRDALTLVQACSPMMSLIGLFVAQPLRQVFATAYQLGIRGVQCYGEPADWEPPAPFALLPAFRVKTREDLLAIDAAVENATSRGITLSGVLVDSMVDGQLGGTGHVAPWELLAEWKPKVPLVLAGGLKPENIAEAIRIVRPAAVDVASGVESAPGKKERQKVRDLIQAVRQVSATGMDSVG</sequence>
<comment type="catalytic activity">
    <reaction evidence="1 9">
        <text>N-(5-phospho-beta-D-ribosyl)anthranilate = 1-(2-carboxyphenylamino)-1-deoxy-D-ribulose 5-phosphate</text>
        <dbReference type="Rhea" id="RHEA:21540"/>
        <dbReference type="ChEBI" id="CHEBI:18277"/>
        <dbReference type="ChEBI" id="CHEBI:58613"/>
        <dbReference type="EC" id="5.3.1.24"/>
    </reaction>
</comment>
<evidence type="ECO:0000256" key="2">
    <source>
        <dbReference type="ARBA" id="ARBA00004664"/>
    </source>
</evidence>
<dbReference type="EMBL" id="LR586016">
    <property type="protein sequence ID" value="VIP03608.1"/>
    <property type="molecule type" value="Genomic_DNA"/>
</dbReference>
<evidence type="ECO:0000256" key="6">
    <source>
        <dbReference type="ARBA" id="ARBA00022822"/>
    </source>
</evidence>
<dbReference type="Gene3D" id="3.20.20.70">
    <property type="entry name" value="Aldolase class I"/>
    <property type="match status" value="1"/>
</dbReference>
<dbReference type="InterPro" id="IPR001240">
    <property type="entry name" value="PRAI_dom"/>
</dbReference>
<evidence type="ECO:0000256" key="4">
    <source>
        <dbReference type="ARBA" id="ARBA00022272"/>
    </source>
</evidence>
<evidence type="ECO:0000256" key="9">
    <source>
        <dbReference type="HAMAP-Rule" id="MF_00135"/>
    </source>
</evidence>
<dbReference type="KEGG" id="tim:GMBLW1_03520"/>
<reference evidence="11" key="1">
    <citation type="submission" date="2019-04" db="EMBL/GenBank/DDBJ databases">
        <authorList>
            <consortium name="Science for Life Laboratories"/>
        </authorList>
    </citation>
    <scope>NUCLEOTIDE SEQUENCE</scope>
    <source>
        <strain evidence="11">MBLW1</strain>
    </source>
</reference>
<evidence type="ECO:0000256" key="8">
    <source>
        <dbReference type="ARBA" id="ARBA00023235"/>
    </source>
</evidence>
<name>A0A6C2YPP8_9BACT</name>
<evidence type="ECO:0000313" key="12">
    <source>
        <dbReference type="Proteomes" id="UP000464378"/>
    </source>
</evidence>
<dbReference type="UniPathway" id="UPA00035">
    <property type="reaction ID" value="UER00042"/>
</dbReference>
<dbReference type="InterPro" id="IPR013785">
    <property type="entry name" value="Aldolase_TIM"/>
</dbReference>
<dbReference type="EMBL" id="LR593887">
    <property type="protein sequence ID" value="VTS04584.1"/>
    <property type="molecule type" value="Genomic_DNA"/>
</dbReference>
<proteinExistence type="inferred from homology"/>
<dbReference type="InParanoid" id="A0A6C2YPP8"/>
<dbReference type="PANTHER" id="PTHR42894">
    <property type="entry name" value="N-(5'-PHOSPHORIBOSYL)ANTHRANILATE ISOMERASE"/>
    <property type="match status" value="1"/>
</dbReference>
<dbReference type="InterPro" id="IPR011060">
    <property type="entry name" value="RibuloseP-bd_barrel"/>
</dbReference>
<organism evidence="11">
    <name type="scientific">Tuwongella immobilis</name>
    <dbReference type="NCBI Taxonomy" id="692036"/>
    <lineage>
        <taxon>Bacteria</taxon>
        <taxon>Pseudomonadati</taxon>
        <taxon>Planctomycetota</taxon>
        <taxon>Planctomycetia</taxon>
        <taxon>Gemmatales</taxon>
        <taxon>Gemmataceae</taxon>
        <taxon>Tuwongella</taxon>
    </lineage>
</organism>
<dbReference type="PANTHER" id="PTHR42894:SF1">
    <property type="entry name" value="N-(5'-PHOSPHORIBOSYL)ANTHRANILATE ISOMERASE"/>
    <property type="match status" value="1"/>
</dbReference>
<dbReference type="InterPro" id="IPR044643">
    <property type="entry name" value="TrpF_fam"/>
</dbReference>
<dbReference type="SUPFAM" id="SSF51366">
    <property type="entry name" value="Ribulose-phoshate binding barrel"/>
    <property type="match status" value="1"/>
</dbReference>
<dbReference type="RefSeq" id="WP_162658781.1">
    <property type="nucleotide sequence ID" value="NZ_LR593887.1"/>
</dbReference>
<dbReference type="Pfam" id="PF00697">
    <property type="entry name" value="PRAI"/>
    <property type="match status" value="1"/>
</dbReference>
<dbReference type="EC" id="5.3.1.24" evidence="3 9"/>
<evidence type="ECO:0000313" key="11">
    <source>
        <dbReference type="EMBL" id="VIP03608.1"/>
    </source>
</evidence>
<dbReference type="CDD" id="cd00405">
    <property type="entry name" value="PRAI"/>
    <property type="match status" value="1"/>
</dbReference>
<comment type="pathway">
    <text evidence="2 9">Amino-acid biosynthesis; L-tryptophan biosynthesis; L-tryptophan from chorismate: step 3/5.</text>
</comment>